<comment type="similarity">
    <text evidence="1 2">Belongs to the BolA/IbaG family.</text>
</comment>
<dbReference type="Gene3D" id="3.30.300.90">
    <property type="entry name" value="BolA-like"/>
    <property type="match status" value="1"/>
</dbReference>
<dbReference type="KEGG" id="ttu:TERTU_2781"/>
<gene>
    <name evidence="3" type="ordered locus">TERTU_2781</name>
</gene>
<dbReference type="PANTHER" id="PTHR46229:SF2">
    <property type="entry name" value="BOLA-LIKE PROTEIN 1"/>
    <property type="match status" value="1"/>
</dbReference>
<dbReference type="Pfam" id="PF01722">
    <property type="entry name" value="BolA"/>
    <property type="match status" value="1"/>
</dbReference>
<dbReference type="PIRSF" id="PIRSF003113">
    <property type="entry name" value="BolA"/>
    <property type="match status" value="1"/>
</dbReference>
<evidence type="ECO:0000256" key="2">
    <source>
        <dbReference type="RuleBase" id="RU003860"/>
    </source>
</evidence>
<dbReference type="STRING" id="377629.TERTU_2781"/>
<dbReference type="Proteomes" id="UP000009080">
    <property type="component" value="Chromosome"/>
</dbReference>
<name>C5BMM8_TERTT</name>
<accession>C5BMM8</accession>
<reference evidence="3 4" key="1">
    <citation type="journal article" date="2009" name="PLoS ONE">
        <title>The complete genome of Teredinibacter turnerae T7901: an intracellular endosymbiont of marine wood-boring bivalves (shipworms).</title>
        <authorList>
            <person name="Yang J.C."/>
            <person name="Madupu R."/>
            <person name="Durkin A.S."/>
            <person name="Ekborg N.A."/>
            <person name="Pedamallu C.S."/>
            <person name="Hostetler J.B."/>
            <person name="Radune D."/>
            <person name="Toms B.S."/>
            <person name="Henrissat B."/>
            <person name="Coutinho P.M."/>
            <person name="Schwarz S."/>
            <person name="Field L."/>
            <person name="Trindade-Silva A.E."/>
            <person name="Soares C.A.G."/>
            <person name="Elshahawi S."/>
            <person name="Hanora A."/>
            <person name="Schmidt E.W."/>
            <person name="Haygood M.G."/>
            <person name="Posfai J."/>
            <person name="Benner J."/>
            <person name="Madinger C."/>
            <person name="Nove J."/>
            <person name="Anton B."/>
            <person name="Chaudhary K."/>
            <person name="Foster J."/>
            <person name="Holman A."/>
            <person name="Kumar S."/>
            <person name="Lessard P.A."/>
            <person name="Luyten Y.A."/>
            <person name="Slatko B."/>
            <person name="Wood N."/>
            <person name="Wu B."/>
            <person name="Teplitski M."/>
            <person name="Mougous J.D."/>
            <person name="Ward N."/>
            <person name="Eisen J.A."/>
            <person name="Badger J.H."/>
            <person name="Distel D.L."/>
        </authorList>
    </citation>
    <scope>NUCLEOTIDE SEQUENCE [LARGE SCALE GENOMIC DNA]</scope>
    <source>
        <strain evidence="4">ATCC 39867 / T7901</strain>
    </source>
</reference>
<evidence type="ECO:0000313" key="4">
    <source>
        <dbReference type="Proteomes" id="UP000009080"/>
    </source>
</evidence>
<dbReference type="OrthoDB" id="9801469at2"/>
<evidence type="ECO:0000313" key="3">
    <source>
        <dbReference type="EMBL" id="ACR10875.1"/>
    </source>
</evidence>
<dbReference type="HOGENOM" id="CLU_109462_3_1_6"/>
<dbReference type="InterPro" id="IPR050961">
    <property type="entry name" value="BolA/IbaG_stress_morph_reg"/>
</dbReference>
<dbReference type="PANTHER" id="PTHR46229">
    <property type="entry name" value="BOLA TRANSCRIPTION REGULATOR"/>
    <property type="match status" value="1"/>
</dbReference>
<dbReference type="eggNOG" id="COG0271">
    <property type="taxonomic scope" value="Bacteria"/>
</dbReference>
<dbReference type="RefSeq" id="WP_015816987.1">
    <property type="nucleotide sequence ID" value="NC_012997.1"/>
</dbReference>
<proteinExistence type="inferred from homology"/>
<dbReference type="AlphaFoldDB" id="C5BMM8"/>
<dbReference type="GeneID" id="58410234"/>
<sequence length="102" mass="11027">MDFEQNIRAKLIESFSPVFVDVVNESHGHSVPKGSQTHFKATLVSPAFDGVSRVKRHQLVYGTLANELSSGVHALALHLYTEAEWAARAGLAPDSPACAGRK</sequence>
<dbReference type="InterPro" id="IPR036065">
    <property type="entry name" value="BolA-like_sf"/>
</dbReference>
<organism evidence="3 4">
    <name type="scientific">Teredinibacter turnerae (strain ATCC 39867 / T7901)</name>
    <dbReference type="NCBI Taxonomy" id="377629"/>
    <lineage>
        <taxon>Bacteria</taxon>
        <taxon>Pseudomonadati</taxon>
        <taxon>Pseudomonadota</taxon>
        <taxon>Gammaproteobacteria</taxon>
        <taxon>Cellvibrionales</taxon>
        <taxon>Cellvibrionaceae</taxon>
        <taxon>Teredinibacter</taxon>
    </lineage>
</organism>
<protein>
    <submittedName>
        <fullName evidence="3">Stress-induced morphogen</fullName>
    </submittedName>
</protein>
<evidence type="ECO:0000256" key="1">
    <source>
        <dbReference type="ARBA" id="ARBA00005578"/>
    </source>
</evidence>
<dbReference type="SUPFAM" id="SSF82657">
    <property type="entry name" value="BolA-like"/>
    <property type="match status" value="1"/>
</dbReference>
<dbReference type="InterPro" id="IPR002634">
    <property type="entry name" value="BolA"/>
</dbReference>
<dbReference type="EMBL" id="CP001614">
    <property type="protein sequence ID" value="ACR10875.1"/>
    <property type="molecule type" value="Genomic_DNA"/>
</dbReference>
<keyword evidence="4" id="KW-1185">Reference proteome</keyword>